<evidence type="ECO:0000256" key="3">
    <source>
        <dbReference type="ARBA" id="ARBA00022692"/>
    </source>
</evidence>
<keyword evidence="6" id="KW-0807">Transducer</keyword>
<comment type="function">
    <text evidence="6">Gustatory receptor which mediates acceptance or avoidance behavior, depending on its substrates.</text>
</comment>
<reference evidence="7 8" key="1">
    <citation type="journal article" date="2021" name="BMC Biol.">
        <title>Horizontally acquired antibacterial genes associated with adaptive radiation of ladybird beetles.</title>
        <authorList>
            <person name="Li H.S."/>
            <person name="Tang X.F."/>
            <person name="Huang Y.H."/>
            <person name="Xu Z.Y."/>
            <person name="Chen M.L."/>
            <person name="Du X.Y."/>
            <person name="Qiu B.Y."/>
            <person name="Chen P.T."/>
            <person name="Zhang W."/>
            <person name="Slipinski A."/>
            <person name="Escalona H.E."/>
            <person name="Waterhouse R.M."/>
            <person name="Zwick A."/>
            <person name="Pang H."/>
        </authorList>
    </citation>
    <scope>NUCLEOTIDE SEQUENCE [LARGE SCALE GENOMIC DNA]</scope>
    <source>
        <strain evidence="7">SYSU2018</strain>
    </source>
</reference>
<keyword evidence="4 6" id="KW-1133">Transmembrane helix</keyword>
<dbReference type="GO" id="GO:0005886">
    <property type="term" value="C:plasma membrane"/>
    <property type="evidence" value="ECO:0007669"/>
    <property type="project" value="UniProtKB-SubCell"/>
</dbReference>
<comment type="caution">
    <text evidence="7">The sequence shown here is derived from an EMBL/GenBank/DDBJ whole genome shotgun (WGS) entry which is preliminary data.</text>
</comment>
<keyword evidence="6" id="KW-0675">Receptor</keyword>
<sequence length="395" mass="46491">MFQVKKINRTLYQLCLNTKNKNILKEVKFFSMQILHYNIRITGADLFEINTEILLTMDTLQHAHCITTVNSNLQKFNHKTPNEFRKIINRQFKYYNIIFTDASVDNATKLVENKIDSFAFRNMIAIGVLFLYHIQRLILRRVELISWLTVWDTILKFNGSWKFGKGTKFRYLVWYSQLKLITLWIGFTTYIIQGFSRFNMSAYDICLYLYAGFIFVCPLYMFHILYTLVKYWLENINEALNKIDLNCYKIKKLAQAYCDVIEISNAINDATSKYIGSIFAFATMAMIGQIYSLYKFAETNKPLVVITTEVNAVMSTFLTTIWIVLLVEQCRVQVGKMNRTLYQLCLNTKNRYMLKEVKLFSMQILHYRIKVTGADLFEINTETLFTVSIIDDNRS</sequence>
<comment type="similarity">
    <text evidence="6">Belongs to the insect chemoreceptor superfamily. Gustatory receptor (GR) family.</text>
</comment>
<keyword evidence="2 6" id="KW-1003">Cell membrane</keyword>
<dbReference type="Pfam" id="PF08395">
    <property type="entry name" value="7tm_7"/>
    <property type="match status" value="1"/>
</dbReference>
<evidence type="ECO:0000313" key="8">
    <source>
        <dbReference type="Proteomes" id="UP001516400"/>
    </source>
</evidence>
<evidence type="ECO:0000256" key="1">
    <source>
        <dbReference type="ARBA" id="ARBA00004651"/>
    </source>
</evidence>
<dbReference type="EMBL" id="JABFTP020000062">
    <property type="protein sequence ID" value="KAL3274355.1"/>
    <property type="molecule type" value="Genomic_DNA"/>
</dbReference>
<keyword evidence="8" id="KW-1185">Reference proteome</keyword>
<dbReference type="Proteomes" id="UP001516400">
    <property type="component" value="Unassembled WGS sequence"/>
</dbReference>
<comment type="subcellular location">
    <subcellularLocation>
        <location evidence="1 6">Cell membrane</location>
        <topology evidence="1 6">Multi-pass membrane protein</topology>
    </subcellularLocation>
</comment>
<feature type="transmembrane region" description="Helical" evidence="6">
    <location>
        <begin position="303"/>
        <end position="327"/>
    </location>
</feature>
<evidence type="ECO:0000256" key="6">
    <source>
        <dbReference type="RuleBase" id="RU363108"/>
    </source>
</evidence>
<evidence type="ECO:0000256" key="4">
    <source>
        <dbReference type="ARBA" id="ARBA00022989"/>
    </source>
</evidence>
<keyword evidence="3 6" id="KW-0812">Transmembrane</keyword>
<evidence type="ECO:0000256" key="5">
    <source>
        <dbReference type="ARBA" id="ARBA00023136"/>
    </source>
</evidence>
<organism evidence="7 8">
    <name type="scientific">Cryptolaemus montrouzieri</name>
    <dbReference type="NCBI Taxonomy" id="559131"/>
    <lineage>
        <taxon>Eukaryota</taxon>
        <taxon>Metazoa</taxon>
        <taxon>Ecdysozoa</taxon>
        <taxon>Arthropoda</taxon>
        <taxon>Hexapoda</taxon>
        <taxon>Insecta</taxon>
        <taxon>Pterygota</taxon>
        <taxon>Neoptera</taxon>
        <taxon>Endopterygota</taxon>
        <taxon>Coleoptera</taxon>
        <taxon>Polyphaga</taxon>
        <taxon>Cucujiformia</taxon>
        <taxon>Coccinelloidea</taxon>
        <taxon>Coccinellidae</taxon>
        <taxon>Scymninae</taxon>
        <taxon>Scymnini</taxon>
        <taxon>Cryptolaemus</taxon>
    </lineage>
</organism>
<dbReference type="GO" id="GO:0007165">
    <property type="term" value="P:signal transduction"/>
    <property type="evidence" value="ECO:0007669"/>
    <property type="project" value="UniProtKB-KW"/>
</dbReference>
<evidence type="ECO:0000313" key="7">
    <source>
        <dbReference type="EMBL" id="KAL3274355.1"/>
    </source>
</evidence>
<dbReference type="AlphaFoldDB" id="A0ABD2N7N0"/>
<accession>A0ABD2N7N0</accession>
<feature type="transmembrane region" description="Helical" evidence="6">
    <location>
        <begin position="172"/>
        <end position="193"/>
    </location>
</feature>
<dbReference type="InterPro" id="IPR013604">
    <property type="entry name" value="7TM_chemorcpt"/>
</dbReference>
<name>A0ABD2N7N0_9CUCU</name>
<keyword evidence="5 6" id="KW-0472">Membrane</keyword>
<proteinExistence type="inferred from homology"/>
<comment type="caution">
    <text evidence="6">Lacks conserved residue(s) required for the propagation of feature annotation.</text>
</comment>
<feature type="transmembrane region" description="Helical" evidence="6">
    <location>
        <begin position="205"/>
        <end position="226"/>
    </location>
</feature>
<evidence type="ECO:0000256" key="2">
    <source>
        <dbReference type="ARBA" id="ARBA00022475"/>
    </source>
</evidence>
<protein>
    <recommendedName>
        <fullName evidence="6">Gustatory receptor</fullName>
    </recommendedName>
</protein>
<feature type="transmembrane region" description="Helical" evidence="6">
    <location>
        <begin position="274"/>
        <end position="294"/>
    </location>
</feature>
<gene>
    <name evidence="7" type="ORF">HHI36_015753</name>
</gene>